<name>A0ABQ4BJA7_9ACTN</name>
<comment type="caution">
    <text evidence="1">The sequence shown here is derived from an EMBL/GenBank/DDBJ whole genome shotgun (WGS) entry which is preliminary data.</text>
</comment>
<reference evidence="1 2" key="1">
    <citation type="submission" date="2021-01" db="EMBL/GenBank/DDBJ databases">
        <title>Whole genome shotgun sequence of Actinoplanes palleronii NBRC 14916.</title>
        <authorList>
            <person name="Komaki H."/>
            <person name="Tamura T."/>
        </authorList>
    </citation>
    <scope>NUCLEOTIDE SEQUENCE [LARGE SCALE GENOMIC DNA]</scope>
    <source>
        <strain evidence="1 2">NBRC 14916</strain>
    </source>
</reference>
<keyword evidence="2" id="KW-1185">Reference proteome</keyword>
<organism evidence="1 2">
    <name type="scientific">Actinoplanes palleronii</name>
    <dbReference type="NCBI Taxonomy" id="113570"/>
    <lineage>
        <taxon>Bacteria</taxon>
        <taxon>Bacillati</taxon>
        <taxon>Actinomycetota</taxon>
        <taxon>Actinomycetes</taxon>
        <taxon>Micromonosporales</taxon>
        <taxon>Micromonosporaceae</taxon>
        <taxon>Actinoplanes</taxon>
    </lineage>
</organism>
<sequence length="104" mass="11014">MAGITFTATQLNAQAGLLVQSLWTNLEEVRRFKLWLDDSTHTNAILTASPYSVAAGDLDAIRAAFADLGGTTGLYAVAHGSYVPGGTNNFFFNAKNLTGLNYAA</sequence>
<accession>A0ABQ4BJA7</accession>
<evidence type="ECO:0000313" key="2">
    <source>
        <dbReference type="Proteomes" id="UP000624709"/>
    </source>
</evidence>
<dbReference type="EMBL" id="BOMS01000110">
    <property type="protein sequence ID" value="GIE70738.1"/>
    <property type="molecule type" value="Genomic_DNA"/>
</dbReference>
<proteinExistence type="predicted"/>
<gene>
    <name evidence="1" type="ORF">Apa02nite_068460</name>
</gene>
<protein>
    <submittedName>
        <fullName evidence="1">Uncharacterized protein</fullName>
    </submittedName>
</protein>
<evidence type="ECO:0000313" key="1">
    <source>
        <dbReference type="EMBL" id="GIE70738.1"/>
    </source>
</evidence>
<dbReference type="Proteomes" id="UP000624709">
    <property type="component" value="Unassembled WGS sequence"/>
</dbReference>
<dbReference type="RefSeq" id="WP_203828738.1">
    <property type="nucleotide sequence ID" value="NZ_BAAATY010000018.1"/>
</dbReference>